<dbReference type="PROSITE" id="PS50943">
    <property type="entry name" value="HTH_CROC1"/>
    <property type="match status" value="1"/>
</dbReference>
<feature type="domain" description="HTH cro/C1-type" evidence="1">
    <location>
        <begin position="20"/>
        <end position="75"/>
    </location>
</feature>
<comment type="caution">
    <text evidence="2">The sequence shown here is derived from an EMBL/GenBank/DDBJ whole genome shotgun (WGS) entry which is preliminary data.</text>
</comment>
<accession>A0A0F9W2B7</accession>
<protein>
    <recommendedName>
        <fullName evidence="1">HTH cro/C1-type domain-containing protein</fullName>
    </recommendedName>
</protein>
<dbReference type="SMART" id="SM00530">
    <property type="entry name" value="HTH_XRE"/>
    <property type="match status" value="1"/>
</dbReference>
<reference evidence="2" key="1">
    <citation type="journal article" date="2015" name="Nature">
        <title>Complex archaea that bridge the gap between prokaryotes and eukaryotes.</title>
        <authorList>
            <person name="Spang A."/>
            <person name="Saw J.H."/>
            <person name="Jorgensen S.L."/>
            <person name="Zaremba-Niedzwiedzka K."/>
            <person name="Martijn J."/>
            <person name="Lind A.E."/>
            <person name="van Eijk R."/>
            <person name="Schleper C."/>
            <person name="Guy L."/>
            <person name="Ettema T.J."/>
        </authorList>
    </citation>
    <scope>NUCLEOTIDE SEQUENCE</scope>
</reference>
<gene>
    <name evidence="2" type="ORF">LCGC14_0336510</name>
</gene>
<organism evidence="2">
    <name type="scientific">marine sediment metagenome</name>
    <dbReference type="NCBI Taxonomy" id="412755"/>
    <lineage>
        <taxon>unclassified sequences</taxon>
        <taxon>metagenomes</taxon>
        <taxon>ecological metagenomes</taxon>
    </lineage>
</organism>
<dbReference type="Gene3D" id="1.10.260.40">
    <property type="entry name" value="lambda repressor-like DNA-binding domains"/>
    <property type="match status" value="1"/>
</dbReference>
<dbReference type="CDD" id="cd00093">
    <property type="entry name" value="HTH_XRE"/>
    <property type="match status" value="1"/>
</dbReference>
<evidence type="ECO:0000313" key="2">
    <source>
        <dbReference type="EMBL" id="KKN79796.1"/>
    </source>
</evidence>
<dbReference type="Pfam" id="PF01381">
    <property type="entry name" value="HTH_3"/>
    <property type="match status" value="1"/>
</dbReference>
<dbReference type="InterPro" id="IPR001387">
    <property type="entry name" value="Cro/C1-type_HTH"/>
</dbReference>
<evidence type="ECO:0000259" key="1">
    <source>
        <dbReference type="PROSITE" id="PS50943"/>
    </source>
</evidence>
<dbReference type="InterPro" id="IPR010982">
    <property type="entry name" value="Lambda_DNA-bd_dom_sf"/>
</dbReference>
<proteinExistence type="predicted"/>
<dbReference type="SUPFAM" id="SSF47413">
    <property type="entry name" value="lambda repressor-like DNA-binding domains"/>
    <property type="match status" value="1"/>
</dbReference>
<dbReference type="AlphaFoldDB" id="A0A0F9W2B7"/>
<sequence length="80" mass="8829">MAKKRKKKVQPAIETVPESLHRLREALGLSKRAMAARCGMHQPEYLRLENGVRPPRISTLQRVADGAGVPLTITFGDPLA</sequence>
<dbReference type="GO" id="GO:0003677">
    <property type="term" value="F:DNA binding"/>
    <property type="evidence" value="ECO:0007669"/>
    <property type="project" value="InterPro"/>
</dbReference>
<name>A0A0F9W2B7_9ZZZZ</name>
<dbReference type="EMBL" id="LAZR01000242">
    <property type="protein sequence ID" value="KKN79796.1"/>
    <property type="molecule type" value="Genomic_DNA"/>
</dbReference>